<dbReference type="Gene3D" id="3.40.1440.10">
    <property type="entry name" value="GIY-YIG endonuclease"/>
    <property type="match status" value="1"/>
</dbReference>
<proteinExistence type="predicted"/>
<gene>
    <name evidence="4" type="ORF">FF125_11875</name>
</gene>
<dbReference type="FunFam" id="3.30.420.10:FF:000045">
    <property type="entry name" value="3'-5' exonuclease DinG"/>
    <property type="match status" value="1"/>
</dbReference>
<dbReference type="SUPFAM" id="SSF82771">
    <property type="entry name" value="GIY-YIG endonuclease"/>
    <property type="match status" value="1"/>
</dbReference>
<dbReference type="EMBL" id="CP040749">
    <property type="protein sequence ID" value="QCX39100.1"/>
    <property type="molecule type" value="Genomic_DNA"/>
</dbReference>
<dbReference type="NCBIfam" id="TIGR00573">
    <property type="entry name" value="dnaq"/>
    <property type="match status" value="1"/>
</dbReference>
<dbReference type="CDD" id="cd06127">
    <property type="entry name" value="DEDDh"/>
    <property type="match status" value="1"/>
</dbReference>
<dbReference type="KEGG" id="fbe:FF125_11875"/>
<evidence type="ECO:0000313" key="5">
    <source>
        <dbReference type="Proteomes" id="UP000306229"/>
    </source>
</evidence>
<evidence type="ECO:0000256" key="1">
    <source>
        <dbReference type="ARBA" id="ARBA00025483"/>
    </source>
</evidence>
<dbReference type="SUPFAM" id="SSF53098">
    <property type="entry name" value="Ribonuclease H-like"/>
    <property type="match status" value="1"/>
</dbReference>
<dbReference type="InterPro" id="IPR013520">
    <property type="entry name" value="Ribonucl_H"/>
</dbReference>
<dbReference type="InterPro" id="IPR035901">
    <property type="entry name" value="GIY-YIG_endonuc_sf"/>
</dbReference>
<feature type="domain" description="GIY-YIG" evidence="3">
    <location>
        <begin position="204"/>
        <end position="280"/>
    </location>
</feature>
<accession>A0A5B7TS10</accession>
<comment type="function">
    <text evidence="1">DNA polymerase III is a complex, multichain enzyme responsible for most of the replicative synthesis in bacteria. The epsilon subunit contain the editing function and is a proofreading 3'-5' exonuclease.</text>
</comment>
<dbReference type="GO" id="GO:0008408">
    <property type="term" value="F:3'-5' exonuclease activity"/>
    <property type="evidence" value="ECO:0007669"/>
    <property type="project" value="TreeGrafter"/>
</dbReference>
<dbReference type="GO" id="GO:0005829">
    <property type="term" value="C:cytosol"/>
    <property type="evidence" value="ECO:0007669"/>
    <property type="project" value="TreeGrafter"/>
</dbReference>
<dbReference type="PROSITE" id="PS50164">
    <property type="entry name" value="GIY_YIG"/>
    <property type="match status" value="1"/>
</dbReference>
<evidence type="ECO:0000256" key="2">
    <source>
        <dbReference type="ARBA" id="ARBA00026073"/>
    </source>
</evidence>
<name>A0A5B7TS10_9FLAO</name>
<dbReference type="InterPro" id="IPR047296">
    <property type="entry name" value="GIY-YIG_UvrC_Cho"/>
</dbReference>
<protein>
    <submittedName>
        <fullName evidence="4">DNA polymerase III subunit epsilon</fullName>
    </submittedName>
</protein>
<evidence type="ECO:0000259" key="3">
    <source>
        <dbReference type="PROSITE" id="PS50164"/>
    </source>
</evidence>
<dbReference type="Gene3D" id="3.30.420.10">
    <property type="entry name" value="Ribonuclease H-like superfamily/Ribonuclease H"/>
    <property type="match status" value="1"/>
</dbReference>
<dbReference type="PANTHER" id="PTHR30231:SF41">
    <property type="entry name" value="DNA POLYMERASE III SUBUNIT EPSILON"/>
    <property type="match status" value="1"/>
</dbReference>
<dbReference type="InterPro" id="IPR036397">
    <property type="entry name" value="RNaseH_sf"/>
</dbReference>
<sequence length="469" mass="52896">MNFKESKFSIVDVETTGGVSIGRMTEICIITVINMEIVDVYQSLINPETPIPGHITALTGISDEMVYDAPKFHEIAEIIETKMSDSIFVAHNVNFDFGFLKKEFEIIGEKFLKEKLCTVRLSRKLIPGLPSYSLSKLCRSVGIELNGAHRAEADTRATTILFLNLLKLDSKSEYEVLKKYLNKSSVKTALPNNLPAKDFEKLPSTPGVYIFKDEGGKIIYVGKDKNIRKKVLAHFYSKSQKIINICNETHALDFEETGNELSALLLEADYISQNDPKFNQTQKKPTSVYQIISYENQLGVLQLALHKTKVSNNSVQTLFSTAVATETLTKLCEKFNLCPKYCSLQVTNGSCSHSKIKNCLGICSQKEDVATYNERVKQALYNVQNEQQSYAIVEKGRTSSETCVILIENGEYQGFSFIDNENVIEHFEGFKDYIKQYSNNFFTSKILSAYLHKNSKSLKIIKADTTRVN</sequence>
<dbReference type="InterPro" id="IPR000305">
    <property type="entry name" value="GIY-YIG_endonuc"/>
</dbReference>
<dbReference type="InterPro" id="IPR012337">
    <property type="entry name" value="RNaseH-like_sf"/>
</dbReference>
<dbReference type="AlphaFoldDB" id="A0A5B7TS10"/>
<comment type="subunit">
    <text evidence="2">DNA polymerase III contains a core (composed of alpha, epsilon and theta chains) that associates with a tau subunit. This core dimerizes to form the POLIII' complex. PolIII' associates with the gamma complex (composed of gamma, delta, delta', psi and chi chains) and with the beta chain to form the complete DNA polymerase III complex.</text>
</comment>
<dbReference type="OrthoDB" id="9803913at2"/>
<dbReference type="GO" id="GO:0003887">
    <property type="term" value="F:DNA-directed DNA polymerase activity"/>
    <property type="evidence" value="ECO:0007669"/>
    <property type="project" value="InterPro"/>
</dbReference>
<dbReference type="Pfam" id="PF00929">
    <property type="entry name" value="RNase_T"/>
    <property type="match status" value="1"/>
</dbReference>
<dbReference type="Proteomes" id="UP000306229">
    <property type="component" value="Chromosome"/>
</dbReference>
<evidence type="ECO:0000313" key="4">
    <source>
        <dbReference type="EMBL" id="QCX39100.1"/>
    </source>
</evidence>
<reference evidence="4 5" key="1">
    <citation type="submission" date="2019-05" db="EMBL/GenBank/DDBJ databases">
        <title>Algicella ahnfeltiae gen. nov., sp. nov., a novel marine bacterium of the family Flavobacteriaceae isolated from a red alga.</title>
        <authorList>
            <person name="Nedashkovskaya O.I."/>
            <person name="Kukhlevskiy A.D."/>
            <person name="Kim S.-G."/>
            <person name="Zhukova N.V."/>
            <person name="Mikhailov V.V."/>
        </authorList>
    </citation>
    <scope>NUCLEOTIDE SEQUENCE [LARGE SCALE GENOMIC DNA]</scope>
    <source>
        <strain evidence="4 5">10Alg115</strain>
    </source>
</reference>
<dbReference type="CDD" id="cd10434">
    <property type="entry name" value="GIY-YIG_UvrC_Cho"/>
    <property type="match status" value="1"/>
</dbReference>
<dbReference type="GO" id="GO:0045004">
    <property type="term" value="P:DNA replication proofreading"/>
    <property type="evidence" value="ECO:0007669"/>
    <property type="project" value="TreeGrafter"/>
</dbReference>
<dbReference type="GO" id="GO:0006289">
    <property type="term" value="P:nucleotide-excision repair"/>
    <property type="evidence" value="ECO:0007669"/>
    <property type="project" value="InterPro"/>
</dbReference>
<dbReference type="InterPro" id="IPR006054">
    <property type="entry name" value="DnaQ"/>
</dbReference>
<keyword evidence="5" id="KW-1185">Reference proteome</keyword>
<dbReference type="SMART" id="SM00465">
    <property type="entry name" value="GIYc"/>
    <property type="match status" value="1"/>
</dbReference>
<organism evidence="4 5">
    <name type="scientific">Aureibaculum algae</name>
    <dbReference type="NCBI Taxonomy" id="2584122"/>
    <lineage>
        <taxon>Bacteria</taxon>
        <taxon>Pseudomonadati</taxon>
        <taxon>Bacteroidota</taxon>
        <taxon>Flavobacteriia</taxon>
        <taxon>Flavobacteriales</taxon>
        <taxon>Flavobacteriaceae</taxon>
        <taxon>Aureibaculum</taxon>
    </lineage>
</organism>
<dbReference type="SMART" id="SM00479">
    <property type="entry name" value="EXOIII"/>
    <property type="match status" value="1"/>
</dbReference>
<dbReference type="RefSeq" id="WP_138949965.1">
    <property type="nucleotide sequence ID" value="NZ_CP040749.1"/>
</dbReference>
<dbReference type="PANTHER" id="PTHR30231">
    <property type="entry name" value="DNA POLYMERASE III SUBUNIT EPSILON"/>
    <property type="match status" value="1"/>
</dbReference>
<dbReference type="GO" id="GO:0003677">
    <property type="term" value="F:DNA binding"/>
    <property type="evidence" value="ECO:0007669"/>
    <property type="project" value="InterPro"/>
</dbReference>